<name>A0ABS7UPY8_9BACI</name>
<dbReference type="Proteomes" id="UP001165287">
    <property type="component" value="Unassembled WGS sequence"/>
</dbReference>
<feature type="transmembrane region" description="Helical" evidence="1">
    <location>
        <begin position="103"/>
        <end position="123"/>
    </location>
</feature>
<feature type="transmembrane region" description="Helical" evidence="1">
    <location>
        <begin position="7"/>
        <end position="27"/>
    </location>
</feature>
<comment type="caution">
    <text evidence="2">The sequence shown here is derived from an EMBL/GenBank/DDBJ whole genome shotgun (WGS) entry which is preliminary data.</text>
</comment>
<dbReference type="NCBIfam" id="NF041644">
    <property type="entry name" value="CBO0543_fam"/>
    <property type="match status" value="1"/>
</dbReference>
<feature type="transmembrane region" description="Helical" evidence="1">
    <location>
        <begin position="39"/>
        <end position="60"/>
    </location>
</feature>
<dbReference type="InterPro" id="IPR048147">
    <property type="entry name" value="CBO0543-like"/>
</dbReference>
<reference evidence="2" key="1">
    <citation type="submission" date="2024-05" db="EMBL/GenBank/DDBJ databases">
        <title>Metabacillus sp. nov., isolated from the rhizosphere soil of tomato plants.</title>
        <authorList>
            <person name="Ma R."/>
        </authorList>
    </citation>
    <scope>NUCLEOTIDE SEQUENCE</scope>
    <source>
        <strain evidence="2">DBTR6</strain>
    </source>
</reference>
<dbReference type="RefSeq" id="WP_224138461.1">
    <property type="nucleotide sequence ID" value="NZ_JAIQUM010000014.1"/>
</dbReference>
<accession>A0ABS7UPY8</accession>
<organism evidence="2 3">
    <name type="scientific">Metabacillus rhizolycopersici</name>
    <dbReference type="NCBI Taxonomy" id="2875709"/>
    <lineage>
        <taxon>Bacteria</taxon>
        <taxon>Bacillati</taxon>
        <taxon>Bacillota</taxon>
        <taxon>Bacilli</taxon>
        <taxon>Bacillales</taxon>
        <taxon>Bacillaceae</taxon>
        <taxon>Metabacillus</taxon>
    </lineage>
</organism>
<gene>
    <name evidence="2" type="ORF">K9V48_08930</name>
</gene>
<keyword evidence="1" id="KW-0472">Membrane</keyword>
<dbReference type="EMBL" id="JAIQUM010000014">
    <property type="protein sequence ID" value="MBZ5750365.1"/>
    <property type="molecule type" value="Genomic_DNA"/>
</dbReference>
<keyword evidence="1" id="KW-0812">Transmembrane</keyword>
<sequence>MNIYLTVALFASLVGTYLDLIFVGKGMYHFPVRVFPEVFSINILFTLVILPLFTITFLVVAKRVQPFIRFIMIVFISIVFFFSEQVAEQLGWFIHQPEWNHGYSFFGYLLFLIVVWRLFLFLLKIR</sequence>
<protein>
    <recommendedName>
        <fullName evidence="4">Group-specific protein</fullName>
    </recommendedName>
</protein>
<evidence type="ECO:0008006" key="4">
    <source>
        <dbReference type="Google" id="ProtNLM"/>
    </source>
</evidence>
<feature type="transmembrane region" description="Helical" evidence="1">
    <location>
        <begin position="67"/>
        <end position="83"/>
    </location>
</feature>
<keyword evidence="1" id="KW-1133">Transmembrane helix</keyword>
<keyword evidence="3" id="KW-1185">Reference proteome</keyword>
<proteinExistence type="predicted"/>
<evidence type="ECO:0000313" key="2">
    <source>
        <dbReference type="EMBL" id="MBZ5750365.1"/>
    </source>
</evidence>
<evidence type="ECO:0000256" key="1">
    <source>
        <dbReference type="SAM" id="Phobius"/>
    </source>
</evidence>
<evidence type="ECO:0000313" key="3">
    <source>
        <dbReference type="Proteomes" id="UP001165287"/>
    </source>
</evidence>